<dbReference type="Pfam" id="PF06985">
    <property type="entry name" value="HET"/>
    <property type="match status" value="1"/>
</dbReference>
<protein>
    <submittedName>
        <fullName evidence="4">Vegetative incompatibility protein HET-E-1</fullName>
    </submittedName>
</protein>
<reference evidence="4 5" key="1">
    <citation type="submission" date="2015-07" db="EMBL/GenBank/DDBJ databases">
        <title>The genome of the fungus Escovopsis weberi, a specialized disease agent of ant agriculture.</title>
        <authorList>
            <person name="de Man T.J."/>
            <person name="Stajich J.E."/>
            <person name="Kubicek C.P."/>
            <person name="Chenthamara K."/>
            <person name="Atanasova L."/>
            <person name="Druzhinina I.S."/>
            <person name="Birnbaum S."/>
            <person name="Barribeau S.M."/>
            <person name="Teiling C."/>
            <person name="Suen G."/>
            <person name="Currie C."/>
            <person name="Gerardo N.M."/>
        </authorList>
    </citation>
    <scope>NUCLEOTIDE SEQUENCE [LARGE SCALE GENOMIC DNA]</scope>
</reference>
<feature type="domain" description="DUF8212" evidence="3">
    <location>
        <begin position="228"/>
        <end position="253"/>
    </location>
</feature>
<feature type="transmembrane region" description="Helical" evidence="1">
    <location>
        <begin position="539"/>
        <end position="560"/>
    </location>
</feature>
<sequence length="566" mass="64620">MRLINTKNYEIETFLGTHIPKYAILSHTWGNDEVTMEQMVAGTADTKSDGYLKIKNVCKQAVTDGCEYAWIDTCCIDRKDSAELDRAINSMFDWYHRAEICYAHLADVRSIKNPDEKGSEFRRSRWFRRGWTLQELLAPTKLDFYSHHWEYIGPVTALYDTIEGITGIESYYLQRASSPYSFMFRNASVAARMSWAAMRDTSLPEDKAYSMLGIFDIKMPLMYGEGTKAFLRLQEEIIKQCDDQTILAWGWKRPLSPPSSPGSRSPLAHGFLAGSPASFAGCQDLTRWPGPEVGGRVFPINKRGLHITVPLRHDGGNRYTAMLRCCSKTSPDKAICLPLVKDRDNETDPKGISCYLRAEESLADNCAKLNPKWPPTTICISHRPWYPKLVVETKTWSQGFYLRSLPTDCVIEQVYPSKEWSAVDNVMTISPGVDANEPRIFCGRCGSGDFVVAVRWLRHSREWRCGIARRWNAGEKMTKAEMELLMFSNKVMLEHSRVEVSMRKMMVSGNRELMTIDVIEKGFDEIEEKKDEREQDVSAVFSIIWGLGAACAMVPYVMWLKKTLRK</sequence>
<keyword evidence="5" id="KW-1185">Reference proteome</keyword>
<accession>A0A0M8MXE0</accession>
<dbReference type="Pfam" id="PF26640">
    <property type="entry name" value="DUF8212"/>
    <property type="match status" value="1"/>
</dbReference>
<keyword evidence="1" id="KW-0472">Membrane</keyword>
<gene>
    <name evidence="4" type="ORF">ESCO_000033</name>
</gene>
<dbReference type="InterPro" id="IPR058525">
    <property type="entry name" value="DUF8212"/>
</dbReference>
<evidence type="ECO:0000259" key="2">
    <source>
        <dbReference type="Pfam" id="PF06985"/>
    </source>
</evidence>
<organism evidence="4 5">
    <name type="scientific">Escovopsis weberi</name>
    <dbReference type="NCBI Taxonomy" id="150374"/>
    <lineage>
        <taxon>Eukaryota</taxon>
        <taxon>Fungi</taxon>
        <taxon>Dikarya</taxon>
        <taxon>Ascomycota</taxon>
        <taxon>Pezizomycotina</taxon>
        <taxon>Sordariomycetes</taxon>
        <taxon>Hypocreomycetidae</taxon>
        <taxon>Hypocreales</taxon>
        <taxon>Hypocreaceae</taxon>
        <taxon>Escovopsis</taxon>
    </lineage>
</organism>
<evidence type="ECO:0000256" key="1">
    <source>
        <dbReference type="SAM" id="Phobius"/>
    </source>
</evidence>
<keyword evidence="1" id="KW-0812">Transmembrane</keyword>
<dbReference type="AlphaFoldDB" id="A0A0M8MXE0"/>
<dbReference type="PANTHER" id="PTHR10622">
    <property type="entry name" value="HET DOMAIN-CONTAINING PROTEIN"/>
    <property type="match status" value="1"/>
</dbReference>
<proteinExistence type="predicted"/>
<dbReference type="OrthoDB" id="194358at2759"/>
<name>A0A0M8MXE0_ESCWE</name>
<dbReference type="Proteomes" id="UP000053831">
    <property type="component" value="Unassembled WGS sequence"/>
</dbReference>
<comment type="caution">
    <text evidence="4">The sequence shown here is derived from an EMBL/GenBank/DDBJ whole genome shotgun (WGS) entry which is preliminary data.</text>
</comment>
<evidence type="ECO:0000313" key="5">
    <source>
        <dbReference type="Proteomes" id="UP000053831"/>
    </source>
</evidence>
<feature type="domain" description="Heterokaryon incompatibility" evidence="2">
    <location>
        <begin position="22"/>
        <end position="108"/>
    </location>
</feature>
<dbReference type="EMBL" id="LGSR01000020">
    <property type="protein sequence ID" value="KOS18747.1"/>
    <property type="molecule type" value="Genomic_DNA"/>
</dbReference>
<evidence type="ECO:0000313" key="4">
    <source>
        <dbReference type="EMBL" id="KOS18747.1"/>
    </source>
</evidence>
<dbReference type="InterPro" id="IPR010730">
    <property type="entry name" value="HET"/>
</dbReference>
<keyword evidence="1" id="KW-1133">Transmembrane helix</keyword>
<evidence type="ECO:0000259" key="3">
    <source>
        <dbReference type="Pfam" id="PF26640"/>
    </source>
</evidence>
<dbReference type="STRING" id="150374.A0A0M8MXE0"/>
<dbReference type="PANTHER" id="PTHR10622:SF10">
    <property type="entry name" value="HET DOMAIN-CONTAINING PROTEIN"/>
    <property type="match status" value="1"/>
</dbReference>